<dbReference type="Gene3D" id="3.30.240.10">
    <property type="entry name" value="CRO Repressor"/>
    <property type="match status" value="1"/>
</dbReference>
<name>A0A2A3MC66_PSEDL</name>
<dbReference type="Proteomes" id="UP000218102">
    <property type="component" value="Unassembled WGS sequence"/>
</dbReference>
<dbReference type="GO" id="GO:0006355">
    <property type="term" value="P:regulation of DNA-templated transcription"/>
    <property type="evidence" value="ECO:0007669"/>
    <property type="project" value="InterPro"/>
</dbReference>
<dbReference type="InterPro" id="IPR000655">
    <property type="entry name" value="Cro-like"/>
</dbReference>
<gene>
    <name evidence="1" type="ORF">CMV24_02045</name>
</gene>
<organism evidence="1 2">
    <name type="scientific">Pseudomonas plecoglossicida</name>
    <dbReference type="NCBI Taxonomy" id="70775"/>
    <lineage>
        <taxon>Bacteria</taxon>
        <taxon>Pseudomonadati</taxon>
        <taxon>Pseudomonadota</taxon>
        <taxon>Gammaproteobacteria</taxon>
        <taxon>Pseudomonadales</taxon>
        <taxon>Pseudomonadaceae</taxon>
        <taxon>Pseudomonas</taxon>
    </lineage>
</organism>
<accession>A0A2A3MC66</accession>
<evidence type="ECO:0000313" key="1">
    <source>
        <dbReference type="EMBL" id="PBJ97522.1"/>
    </source>
</evidence>
<proteinExistence type="predicted"/>
<evidence type="ECO:0000313" key="2">
    <source>
        <dbReference type="Proteomes" id="UP000218102"/>
    </source>
</evidence>
<sequence length="98" mass="10297">MNMVPLKDFAKGHGQPHAASLLGMTQGALSKAIRIGRTVYVAQQTDGSFAAIEVRSFPARHDREASRGPTLDQTIRHLAMAVEAGNPSVNLSSAGGAQ</sequence>
<dbReference type="EMBL" id="NTME01000001">
    <property type="protein sequence ID" value="PBJ97522.1"/>
    <property type="molecule type" value="Genomic_DNA"/>
</dbReference>
<dbReference type="RefSeq" id="WP_041506377.1">
    <property type="nucleotide sequence ID" value="NZ_CP010359.1"/>
</dbReference>
<protein>
    <submittedName>
        <fullName evidence="1">Cro/Cl family transcriptional regulator</fullName>
    </submittedName>
</protein>
<dbReference type="SUPFAM" id="SSF47413">
    <property type="entry name" value="lambda repressor-like DNA-binding domains"/>
    <property type="match status" value="1"/>
</dbReference>
<dbReference type="InterPro" id="IPR038202">
    <property type="entry name" value="Cro_sf"/>
</dbReference>
<dbReference type="InterPro" id="IPR010982">
    <property type="entry name" value="Lambda_DNA-bd_dom_sf"/>
</dbReference>
<dbReference type="Pfam" id="PF09048">
    <property type="entry name" value="Cro"/>
    <property type="match status" value="1"/>
</dbReference>
<dbReference type="GO" id="GO:0003677">
    <property type="term" value="F:DNA binding"/>
    <property type="evidence" value="ECO:0007669"/>
    <property type="project" value="InterPro"/>
</dbReference>
<dbReference type="AlphaFoldDB" id="A0A2A3MC66"/>
<comment type="caution">
    <text evidence="1">The sequence shown here is derived from an EMBL/GenBank/DDBJ whole genome shotgun (WGS) entry which is preliminary data.</text>
</comment>
<reference evidence="1 2" key="1">
    <citation type="submission" date="2017-09" db="EMBL/GenBank/DDBJ databases">
        <authorList>
            <person name="Ehlers B."/>
            <person name="Leendertz F.H."/>
        </authorList>
    </citation>
    <scope>NUCLEOTIDE SEQUENCE [LARGE SCALE GENOMIC DNA]</scope>
    <source>
        <strain evidence="1 2">DJ-1</strain>
    </source>
</reference>